<dbReference type="SUPFAM" id="SSF55729">
    <property type="entry name" value="Acyl-CoA N-acyltransferases (Nat)"/>
    <property type="match status" value="1"/>
</dbReference>
<protein>
    <submittedName>
        <fullName evidence="2">Acetyltransferase (GNAT) family protein</fullName>
    </submittedName>
</protein>
<dbReference type="PROSITE" id="PS51186">
    <property type="entry name" value="GNAT"/>
    <property type="match status" value="1"/>
</dbReference>
<accession>A0A1T5NP91</accession>
<gene>
    <name evidence="2" type="ORF">SAMN05660461_2455</name>
</gene>
<dbReference type="RefSeq" id="WP_200817231.1">
    <property type="nucleotide sequence ID" value="NZ_FUZZ01000001.1"/>
</dbReference>
<reference evidence="2 3" key="1">
    <citation type="submission" date="2017-02" db="EMBL/GenBank/DDBJ databases">
        <authorList>
            <person name="Peterson S.W."/>
        </authorList>
    </citation>
    <scope>NUCLEOTIDE SEQUENCE [LARGE SCALE GENOMIC DNA]</scope>
    <source>
        <strain evidence="2 3">DSM 18108</strain>
    </source>
</reference>
<dbReference type="Gene3D" id="3.40.630.30">
    <property type="match status" value="1"/>
</dbReference>
<dbReference type="Pfam" id="PF00583">
    <property type="entry name" value="Acetyltransf_1"/>
    <property type="match status" value="1"/>
</dbReference>
<organism evidence="2 3">
    <name type="scientific">Chitinophaga ginsengisegetis</name>
    <dbReference type="NCBI Taxonomy" id="393003"/>
    <lineage>
        <taxon>Bacteria</taxon>
        <taxon>Pseudomonadati</taxon>
        <taxon>Bacteroidota</taxon>
        <taxon>Chitinophagia</taxon>
        <taxon>Chitinophagales</taxon>
        <taxon>Chitinophagaceae</taxon>
        <taxon>Chitinophaga</taxon>
    </lineage>
</organism>
<dbReference type="AlphaFoldDB" id="A0A1T5NP91"/>
<name>A0A1T5NP91_9BACT</name>
<evidence type="ECO:0000313" key="2">
    <source>
        <dbReference type="EMBL" id="SKD02232.1"/>
    </source>
</evidence>
<dbReference type="InterPro" id="IPR016181">
    <property type="entry name" value="Acyl_CoA_acyltransferase"/>
</dbReference>
<evidence type="ECO:0000313" key="3">
    <source>
        <dbReference type="Proteomes" id="UP000190166"/>
    </source>
</evidence>
<evidence type="ECO:0000259" key="1">
    <source>
        <dbReference type="PROSITE" id="PS51186"/>
    </source>
</evidence>
<dbReference type="CDD" id="cd04301">
    <property type="entry name" value="NAT_SF"/>
    <property type="match status" value="1"/>
</dbReference>
<dbReference type="InterPro" id="IPR000182">
    <property type="entry name" value="GNAT_dom"/>
</dbReference>
<dbReference type="STRING" id="393003.SAMN05660461_2455"/>
<dbReference type="Proteomes" id="UP000190166">
    <property type="component" value="Unassembled WGS sequence"/>
</dbReference>
<keyword evidence="3" id="KW-1185">Reference proteome</keyword>
<dbReference type="EMBL" id="FUZZ01000001">
    <property type="protein sequence ID" value="SKD02232.1"/>
    <property type="molecule type" value="Genomic_DNA"/>
</dbReference>
<dbReference type="GO" id="GO:0016747">
    <property type="term" value="F:acyltransferase activity, transferring groups other than amino-acyl groups"/>
    <property type="evidence" value="ECO:0007669"/>
    <property type="project" value="InterPro"/>
</dbReference>
<proteinExistence type="predicted"/>
<sequence length="169" mass="19598">MMQIINSTPEDIDVIFSLYEAGTQLQKKIAQKHWQGFDRALIETDIREKRLWKILEDDRIACIFSITFQDPFIWKEKDKDPAIYIHRIATHPDFRGNGYVKHIVQWAREYAVSTGKNYIRMDTGSGNDKLNNYYVSCGFNYLGIVAPVASNELPAHYKEGTSSLFEIML</sequence>
<feature type="domain" description="N-acetyltransferase" evidence="1">
    <location>
        <begin position="2"/>
        <end position="160"/>
    </location>
</feature>
<keyword evidence="2" id="KW-0808">Transferase</keyword>